<evidence type="ECO:0000313" key="3">
    <source>
        <dbReference type="Proteomes" id="UP000009183"/>
    </source>
</evidence>
<dbReference type="EMBL" id="FN595227">
    <property type="protein sequence ID" value="CCB45565.1"/>
    <property type="molecule type" value="Genomic_DNA"/>
</dbReference>
<dbReference type="HOGENOM" id="CLU_2927309_0_0_1"/>
<feature type="transmembrane region" description="Helical" evidence="1">
    <location>
        <begin position="20"/>
        <end position="48"/>
    </location>
</feature>
<evidence type="ECO:0000256" key="1">
    <source>
        <dbReference type="SAM" id="Phobius"/>
    </source>
</evidence>
<accession>F6H0P6</accession>
<organism evidence="2 3">
    <name type="scientific">Vitis vinifera</name>
    <name type="common">Grape</name>
    <dbReference type="NCBI Taxonomy" id="29760"/>
    <lineage>
        <taxon>Eukaryota</taxon>
        <taxon>Viridiplantae</taxon>
        <taxon>Streptophyta</taxon>
        <taxon>Embryophyta</taxon>
        <taxon>Tracheophyta</taxon>
        <taxon>Spermatophyta</taxon>
        <taxon>Magnoliopsida</taxon>
        <taxon>eudicotyledons</taxon>
        <taxon>Gunneridae</taxon>
        <taxon>Pentapetalae</taxon>
        <taxon>rosids</taxon>
        <taxon>Vitales</taxon>
        <taxon>Vitaceae</taxon>
        <taxon>Viteae</taxon>
        <taxon>Vitis</taxon>
    </lineage>
</organism>
<reference evidence="3" key="1">
    <citation type="journal article" date="2007" name="Nature">
        <title>The grapevine genome sequence suggests ancestral hexaploidization in major angiosperm phyla.</title>
        <authorList>
            <consortium name="The French-Italian Public Consortium for Grapevine Genome Characterization."/>
            <person name="Jaillon O."/>
            <person name="Aury J.-M."/>
            <person name="Noel B."/>
            <person name="Policriti A."/>
            <person name="Clepet C."/>
            <person name="Casagrande A."/>
            <person name="Choisne N."/>
            <person name="Aubourg S."/>
            <person name="Vitulo N."/>
            <person name="Jubin C."/>
            <person name="Vezzi A."/>
            <person name="Legeai F."/>
            <person name="Hugueney P."/>
            <person name="Dasilva C."/>
            <person name="Horner D."/>
            <person name="Mica E."/>
            <person name="Jublot D."/>
            <person name="Poulain J."/>
            <person name="Bruyere C."/>
            <person name="Billault A."/>
            <person name="Segurens B."/>
            <person name="Gouyvenoux M."/>
            <person name="Ugarte E."/>
            <person name="Cattonaro F."/>
            <person name="Anthouard V."/>
            <person name="Vico V."/>
            <person name="Del Fabbro C."/>
            <person name="Alaux M."/>
            <person name="Di Gaspero G."/>
            <person name="Dumas V."/>
            <person name="Felice N."/>
            <person name="Paillard S."/>
            <person name="Juman I."/>
            <person name="Moroldo M."/>
            <person name="Scalabrin S."/>
            <person name="Canaguier A."/>
            <person name="Le Clainche I."/>
            <person name="Malacrida G."/>
            <person name="Durand E."/>
            <person name="Pesole G."/>
            <person name="Laucou V."/>
            <person name="Chatelet P."/>
            <person name="Merdinoglu D."/>
            <person name="Delledonne M."/>
            <person name="Pezzotti M."/>
            <person name="Lecharny A."/>
            <person name="Scarpelli C."/>
            <person name="Artiguenave F."/>
            <person name="Pe M.E."/>
            <person name="Valle G."/>
            <person name="Morgante M."/>
            <person name="Caboche M."/>
            <person name="Adam-Blondon A.-F."/>
            <person name="Weissenbach J."/>
            <person name="Quetier F."/>
            <person name="Wincker P."/>
        </authorList>
    </citation>
    <scope>NUCLEOTIDE SEQUENCE [LARGE SCALE GENOMIC DNA]</scope>
    <source>
        <strain evidence="3">cv. Pinot noir / PN40024</strain>
    </source>
</reference>
<dbReference type="InParanoid" id="F6H0P6"/>
<keyword evidence="1" id="KW-1133">Transmembrane helix</keyword>
<dbReference type="PaxDb" id="29760-VIT_18s0001g05490.t01"/>
<gene>
    <name evidence="2" type="ordered locus">VIT_18s0001g05490</name>
</gene>
<protein>
    <submittedName>
        <fullName evidence="2">Uncharacterized protein</fullName>
    </submittedName>
</protein>
<proteinExistence type="predicted"/>
<name>F6H0P6_VITVI</name>
<evidence type="ECO:0000313" key="2">
    <source>
        <dbReference type="EMBL" id="CCB45565.1"/>
    </source>
</evidence>
<dbReference type="Proteomes" id="UP000009183">
    <property type="component" value="Chromosome 18"/>
</dbReference>
<keyword evidence="1" id="KW-0472">Membrane</keyword>
<keyword evidence="1" id="KW-0812">Transmembrane</keyword>
<sequence>MSTGAMDFWLIGFYVHNHVFIGVCFNEVLGMFTTSSFVALPLSLLFSFPLFPRWGRGMVWV</sequence>
<dbReference type="AlphaFoldDB" id="F6H0P6"/>
<keyword evidence="3" id="KW-1185">Reference proteome</keyword>